<sequence>MQHLFTIIFWQMPRSTRYDGPFRFATVWCEAVVYHNVHK</sequence>
<name>A0A1B7K2H2_9ENTR</name>
<evidence type="ECO:0000313" key="2">
    <source>
        <dbReference type="Proteomes" id="UP000078386"/>
    </source>
</evidence>
<evidence type="ECO:0000313" key="1">
    <source>
        <dbReference type="EMBL" id="OAT54351.1"/>
    </source>
</evidence>
<comment type="caution">
    <text evidence="1">The sequence shown here is derived from an EMBL/GenBank/DDBJ whole genome shotgun (WGS) entry which is preliminary data.</text>
</comment>
<protein>
    <submittedName>
        <fullName evidence="1">Uncharacterized protein</fullName>
    </submittedName>
</protein>
<organism evidence="1 2">
    <name type="scientific">Kluyvera georgiana ATCC 51603</name>
    <dbReference type="NCBI Taxonomy" id="1354264"/>
    <lineage>
        <taxon>Bacteria</taxon>
        <taxon>Pseudomonadati</taxon>
        <taxon>Pseudomonadota</taxon>
        <taxon>Gammaproteobacteria</taxon>
        <taxon>Enterobacterales</taxon>
        <taxon>Enterobacteriaceae</taxon>
        <taxon>Kluyvera</taxon>
    </lineage>
</organism>
<proteinExistence type="predicted"/>
<dbReference type="EMBL" id="LXEU01000038">
    <property type="protein sequence ID" value="OAT54351.1"/>
    <property type="molecule type" value="Genomic_DNA"/>
</dbReference>
<gene>
    <name evidence="1" type="ORF">M989_01640</name>
</gene>
<keyword evidence="2" id="KW-1185">Reference proteome</keyword>
<dbReference type="Proteomes" id="UP000078386">
    <property type="component" value="Unassembled WGS sequence"/>
</dbReference>
<accession>A0A1B7K2H2</accession>
<reference evidence="1 2" key="1">
    <citation type="submission" date="2016-04" db="EMBL/GenBank/DDBJ databases">
        <title>ATOL: Assembling a taxonomically balanced genome-scale reconstruction of the evolutionary history of the Enterobacteriaceae.</title>
        <authorList>
            <person name="Plunkett G.III."/>
            <person name="Neeno-Eckwall E.C."/>
            <person name="Glasner J.D."/>
            <person name="Perna N.T."/>
        </authorList>
    </citation>
    <scope>NUCLEOTIDE SEQUENCE [LARGE SCALE GENOMIC DNA]</scope>
    <source>
        <strain evidence="1 2">ATCC 51603</strain>
    </source>
</reference>
<dbReference type="AlphaFoldDB" id="A0A1B7K2H2"/>
<dbReference type="PATRIC" id="fig|1354264.4.peg.1706"/>